<evidence type="ECO:0000313" key="2">
    <source>
        <dbReference type="Proteomes" id="UP001221757"/>
    </source>
</evidence>
<reference evidence="1" key="1">
    <citation type="submission" date="2023-03" db="EMBL/GenBank/DDBJ databases">
        <title>Massive genome expansion in bonnet fungi (Mycena s.s.) driven by repeated elements and novel gene families across ecological guilds.</title>
        <authorList>
            <consortium name="Lawrence Berkeley National Laboratory"/>
            <person name="Harder C.B."/>
            <person name="Miyauchi S."/>
            <person name="Viragh M."/>
            <person name="Kuo A."/>
            <person name="Thoen E."/>
            <person name="Andreopoulos B."/>
            <person name="Lu D."/>
            <person name="Skrede I."/>
            <person name="Drula E."/>
            <person name="Henrissat B."/>
            <person name="Morin E."/>
            <person name="Kohler A."/>
            <person name="Barry K."/>
            <person name="LaButti K."/>
            <person name="Morin E."/>
            <person name="Salamov A."/>
            <person name="Lipzen A."/>
            <person name="Mereny Z."/>
            <person name="Hegedus B."/>
            <person name="Baldrian P."/>
            <person name="Stursova M."/>
            <person name="Weitz H."/>
            <person name="Taylor A."/>
            <person name="Grigoriev I.V."/>
            <person name="Nagy L.G."/>
            <person name="Martin F."/>
            <person name="Kauserud H."/>
        </authorList>
    </citation>
    <scope>NUCLEOTIDE SEQUENCE</scope>
    <source>
        <strain evidence="1">CBHHK067</strain>
    </source>
</reference>
<evidence type="ECO:0000313" key="1">
    <source>
        <dbReference type="EMBL" id="KAJ7707561.1"/>
    </source>
</evidence>
<gene>
    <name evidence="1" type="ORF">B0H17DRAFT_1192040</name>
</gene>
<dbReference type="EMBL" id="JARKIE010000005">
    <property type="protein sequence ID" value="KAJ7707561.1"/>
    <property type="molecule type" value="Genomic_DNA"/>
</dbReference>
<organism evidence="1 2">
    <name type="scientific">Mycena rosella</name>
    <name type="common">Pink bonnet</name>
    <name type="synonym">Agaricus rosellus</name>
    <dbReference type="NCBI Taxonomy" id="1033263"/>
    <lineage>
        <taxon>Eukaryota</taxon>
        <taxon>Fungi</taxon>
        <taxon>Dikarya</taxon>
        <taxon>Basidiomycota</taxon>
        <taxon>Agaricomycotina</taxon>
        <taxon>Agaricomycetes</taxon>
        <taxon>Agaricomycetidae</taxon>
        <taxon>Agaricales</taxon>
        <taxon>Marasmiineae</taxon>
        <taxon>Mycenaceae</taxon>
        <taxon>Mycena</taxon>
    </lineage>
</organism>
<accession>A0AAD7GXM9</accession>
<sequence length="383" mass="43153">MVDSLRLFYTWSDGADLELTSWRHYEGTARHHLYERGCDILALYAELLVGLGPSKILPGHLRLQNALAAACDDVSLVEFAEMSDDELAKLRSRYNMLFCLQTAPPLVIYLGGKRRLLIPSSPSTSGTLSYAALADVQNQDEDEDLDARPWNNSWDAAHGPWPCAWGYYVRGRTNHSHYIFLSGAYVAWTDRWKGLARRPMLERLNIHMEATMYHELIHVARTQMHGRTKMIPEKTIDDKELAVNGVGEAGRFAELLAFGSVVDMYLSDKFLQIFSTDVASPERLDYELNEDTLRNLFSSGTPAPPIDFHILSTQRPLLNLPDYCRRKDGACPVIELDTEETLVAPPSRPSPTIVDSSVRLITGERAAMLRAQRSELKRCVEVG</sequence>
<keyword evidence="2" id="KW-1185">Reference proteome</keyword>
<dbReference type="Proteomes" id="UP001221757">
    <property type="component" value="Unassembled WGS sequence"/>
</dbReference>
<protein>
    <submittedName>
        <fullName evidence="1">Uncharacterized protein</fullName>
    </submittedName>
</protein>
<proteinExistence type="predicted"/>
<name>A0AAD7GXM9_MYCRO</name>
<dbReference type="AlphaFoldDB" id="A0AAD7GXM9"/>
<comment type="caution">
    <text evidence="1">The sequence shown here is derived from an EMBL/GenBank/DDBJ whole genome shotgun (WGS) entry which is preliminary data.</text>
</comment>